<organism evidence="1 2">
    <name type="scientific">Nepenthes gracilis</name>
    <name type="common">Slender pitcher plant</name>
    <dbReference type="NCBI Taxonomy" id="150966"/>
    <lineage>
        <taxon>Eukaryota</taxon>
        <taxon>Viridiplantae</taxon>
        <taxon>Streptophyta</taxon>
        <taxon>Embryophyta</taxon>
        <taxon>Tracheophyta</taxon>
        <taxon>Spermatophyta</taxon>
        <taxon>Magnoliopsida</taxon>
        <taxon>eudicotyledons</taxon>
        <taxon>Gunneridae</taxon>
        <taxon>Pentapetalae</taxon>
        <taxon>Caryophyllales</taxon>
        <taxon>Nepenthaceae</taxon>
        <taxon>Nepenthes</taxon>
    </lineage>
</organism>
<accession>A0AAD3T721</accession>
<keyword evidence="2" id="KW-1185">Reference proteome</keyword>
<reference evidence="1" key="1">
    <citation type="submission" date="2023-05" db="EMBL/GenBank/DDBJ databases">
        <title>Nepenthes gracilis genome sequencing.</title>
        <authorList>
            <person name="Fukushima K."/>
        </authorList>
    </citation>
    <scope>NUCLEOTIDE SEQUENCE</scope>
    <source>
        <strain evidence="1">SING2019-196</strain>
    </source>
</reference>
<comment type="caution">
    <text evidence="1">The sequence shown here is derived from an EMBL/GenBank/DDBJ whole genome shotgun (WGS) entry which is preliminary data.</text>
</comment>
<dbReference type="GO" id="GO:0003676">
    <property type="term" value="F:nucleic acid binding"/>
    <property type="evidence" value="ECO:0007669"/>
    <property type="project" value="InterPro"/>
</dbReference>
<sequence length="249" mass="27083">MEQMQYARICVEVVGNDSFPAKIRLNCGNDFEACLARVVEVEVKYHWKPPRCANCKKIGHNATQCRPKGISKPTGGAKPAFPPMLDPLYKITNSGANPSAMNVSWACLPDPTTGPREALAVFMEHKLLDGYPDKDKSQDVASHNTDTTLSIVLQDIAQPKLGDQEGFELDPSAANKYPVVAHLSTATDSHHFLAGNPLHASTLAEVVHKAYFSSEEPSVYSAEFCDSTPNSIIKLSCKYAQDDFGTLAA</sequence>
<dbReference type="AlphaFoldDB" id="A0AAD3T721"/>
<dbReference type="Proteomes" id="UP001279734">
    <property type="component" value="Unassembled WGS sequence"/>
</dbReference>
<dbReference type="GO" id="GO:0008270">
    <property type="term" value="F:zinc ion binding"/>
    <property type="evidence" value="ECO:0007669"/>
    <property type="project" value="InterPro"/>
</dbReference>
<gene>
    <name evidence="1" type="ORF">Nepgr_025866</name>
</gene>
<dbReference type="EMBL" id="BSYO01000027">
    <property type="protein sequence ID" value="GMH24023.1"/>
    <property type="molecule type" value="Genomic_DNA"/>
</dbReference>
<evidence type="ECO:0000313" key="1">
    <source>
        <dbReference type="EMBL" id="GMH24023.1"/>
    </source>
</evidence>
<dbReference type="InterPro" id="IPR036875">
    <property type="entry name" value="Znf_CCHC_sf"/>
</dbReference>
<dbReference type="SUPFAM" id="SSF57756">
    <property type="entry name" value="Retrovirus zinc finger-like domains"/>
    <property type="match status" value="1"/>
</dbReference>
<protein>
    <submittedName>
        <fullName evidence="1">Uncharacterized protein</fullName>
    </submittedName>
</protein>
<name>A0AAD3T721_NEPGR</name>
<proteinExistence type="predicted"/>
<evidence type="ECO:0000313" key="2">
    <source>
        <dbReference type="Proteomes" id="UP001279734"/>
    </source>
</evidence>